<keyword evidence="5" id="KW-0732">Signal</keyword>
<dbReference type="InterPro" id="IPR019931">
    <property type="entry name" value="LPXTG_anchor"/>
</dbReference>
<evidence type="ECO:0000256" key="7">
    <source>
        <dbReference type="SAM" id="MobiDB-lite"/>
    </source>
</evidence>
<sequence length="580" mass="64340">MKSKFDKRTSNFIFIVILFLMCISSIMLVKTKVQAKELNDVIQNVKVTNEQGEDQASFQSWDIIQVHMDWSIPNGSAQEGDTTLIDLPAELDLVNSLSFDVLDENGSVVATAVADKGSKTVLLTYTDFVETHSNVKGTLQFSTRFDTKMIDEYGTIKLVFPINKTTEVSTEIEVEEATDDPNEVMNKWSWFSTDSRTLYWEIRVNASGQEFPNAVVTDTFQTNNYQLVPGSIKVTSAEFPDADKGIFDNPVNKIDITDQVTITYLPNGFTVDFGDMPEGIGYLIAYDTTIDHQPYDQEEFSNLATLESDQITIDSKESKTQYSDGSGTGTGEVFSIELVKTSEDGEALAGAEFDVFRDSTNERIGQIVTNTEGLGKISNLLQEDYTLIETKAPLGFILDTTPIKVSSADFKNQIAFKKVTNKAEPVLGAVRLVKIDQATKEKLSDVIFELQDESGNVIQSELTTDENGELFVQGLVAGRYQFVETKALKDYILDGTPISFEISSGQKAPLEIIVENKKEKPPVQPKGSNSDHRLEKMNNNSSKEHSLPKTGESQMSHLFLLGSLCLGVAMLILLNRIKKV</sequence>
<evidence type="ECO:0000256" key="5">
    <source>
        <dbReference type="ARBA" id="ARBA00022729"/>
    </source>
</evidence>
<feature type="region of interest" description="Disordered" evidence="7">
    <location>
        <begin position="517"/>
        <end position="550"/>
    </location>
</feature>
<dbReference type="AlphaFoldDB" id="A0A1E5HA74"/>
<dbReference type="InterPro" id="IPR013783">
    <property type="entry name" value="Ig-like_fold"/>
</dbReference>
<keyword evidence="6" id="KW-0572">Peptidoglycan-anchor</keyword>
<protein>
    <submittedName>
        <fullName evidence="13">Cell wall protein</fullName>
    </submittedName>
</protein>
<dbReference type="Pfam" id="PF17802">
    <property type="entry name" value="SpaA"/>
    <property type="match status" value="2"/>
</dbReference>
<evidence type="ECO:0000256" key="4">
    <source>
        <dbReference type="ARBA" id="ARBA00022525"/>
    </source>
</evidence>
<feature type="domain" description="SDR-like Ig" evidence="12">
    <location>
        <begin position="58"/>
        <end position="152"/>
    </location>
</feature>
<feature type="transmembrane region" description="Helical" evidence="8">
    <location>
        <begin position="555"/>
        <end position="574"/>
    </location>
</feature>
<keyword evidence="14" id="KW-1185">Reference proteome</keyword>
<feature type="transmembrane region" description="Helical" evidence="8">
    <location>
        <begin position="12"/>
        <end position="29"/>
    </location>
</feature>
<evidence type="ECO:0000256" key="1">
    <source>
        <dbReference type="ARBA" id="ARBA00004168"/>
    </source>
</evidence>
<keyword evidence="8" id="KW-1133">Transmembrane helix</keyword>
<dbReference type="RefSeq" id="WP_069640946.1">
    <property type="nucleotide sequence ID" value="NZ_JAFBEZ010000005.1"/>
</dbReference>
<comment type="similarity">
    <text evidence="2">Belongs to the serine-aspartate repeat-containing protein (SDr) family.</text>
</comment>
<proteinExistence type="inferred from homology"/>
<dbReference type="InterPro" id="IPR008456">
    <property type="entry name" value="Collagen-bd_dom"/>
</dbReference>
<evidence type="ECO:0000256" key="2">
    <source>
        <dbReference type="ARBA" id="ARBA00007257"/>
    </source>
</evidence>
<name>A0A1E5HA74_9ENTE</name>
<dbReference type="SUPFAM" id="SSF49478">
    <property type="entry name" value="Cna protein B-type domain"/>
    <property type="match status" value="2"/>
</dbReference>
<dbReference type="Gene3D" id="2.60.40.10">
    <property type="entry name" value="Immunoglobulins"/>
    <property type="match status" value="2"/>
</dbReference>
<dbReference type="InterPro" id="IPR008966">
    <property type="entry name" value="Adhesion_dom_sf"/>
</dbReference>
<dbReference type="GO" id="GO:0005518">
    <property type="term" value="F:collagen binding"/>
    <property type="evidence" value="ECO:0007669"/>
    <property type="project" value="InterPro"/>
</dbReference>
<keyword evidence="8" id="KW-0812">Transmembrane</keyword>
<accession>A0A1E5HA74</accession>
<evidence type="ECO:0000313" key="14">
    <source>
        <dbReference type="Proteomes" id="UP000094469"/>
    </source>
</evidence>
<dbReference type="Pfam" id="PF05737">
    <property type="entry name" value="Collagen_bind"/>
    <property type="match status" value="1"/>
</dbReference>
<evidence type="ECO:0000256" key="6">
    <source>
        <dbReference type="ARBA" id="ARBA00023088"/>
    </source>
</evidence>
<dbReference type="STRING" id="1131292.BCR24_06665"/>
<keyword evidence="8" id="KW-0472">Membrane</keyword>
<comment type="caution">
    <text evidence="13">The sequence shown here is derived from an EMBL/GenBank/DDBJ whole genome shotgun (WGS) entry which is preliminary data.</text>
</comment>
<feature type="domain" description="Gram-positive cocci surface proteins LPxTG" evidence="9">
    <location>
        <begin position="540"/>
        <end position="579"/>
    </location>
</feature>
<evidence type="ECO:0000256" key="3">
    <source>
        <dbReference type="ARBA" id="ARBA00022512"/>
    </source>
</evidence>
<dbReference type="GO" id="GO:0007155">
    <property type="term" value="P:cell adhesion"/>
    <property type="evidence" value="ECO:0007669"/>
    <property type="project" value="InterPro"/>
</dbReference>
<feature type="domain" description="SpaA-like prealbumin fold" evidence="11">
    <location>
        <begin position="429"/>
        <end position="507"/>
    </location>
</feature>
<dbReference type="OrthoDB" id="2194620at2"/>
<keyword evidence="4" id="KW-0964">Secreted</keyword>
<dbReference type="InterPro" id="IPR041033">
    <property type="entry name" value="SpaA_PFL_dom_1"/>
</dbReference>
<keyword evidence="3" id="KW-0134">Cell wall</keyword>
<evidence type="ECO:0000313" key="13">
    <source>
        <dbReference type="EMBL" id="OEG21550.1"/>
    </source>
</evidence>
<reference evidence="14" key="1">
    <citation type="submission" date="2016-09" db="EMBL/GenBank/DDBJ databases">
        <authorList>
            <person name="Gulvik C.A."/>
        </authorList>
    </citation>
    <scope>NUCLEOTIDE SEQUENCE [LARGE SCALE GENOMIC DNA]</scope>
    <source>
        <strain evidence="14">LMG 26676</strain>
    </source>
</reference>
<dbReference type="Proteomes" id="UP000094469">
    <property type="component" value="Unassembled WGS sequence"/>
</dbReference>
<dbReference type="Gene3D" id="2.60.40.740">
    <property type="match status" value="1"/>
</dbReference>
<feature type="domain" description="SpaA-like prealbumin fold" evidence="11">
    <location>
        <begin position="335"/>
        <end position="407"/>
    </location>
</feature>
<evidence type="ECO:0000259" key="12">
    <source>
        <dbReference type="Pfam" id="PF17961"/>
    </source>
</evidence>
<dbReference type="InterPro" id="IPR041171">
    <property type="entry name" value="SDR_Ig"/>
</dbReference>
<dbReference type="Pfam" id="PF17961">
    <property type="entry name" value="Big_8"/>
    <property type="match status" value="1"/>
</dbReference>
<evidence type="ECO:0000259" key="11">
    <source>
        <dbReference type="Pfam" id="PF17802"/>
    </source>
</evidence>
<dbReference type="NCBIfam" id="TIGR01167">
    <property type="entry name" value="LPXTG_anchor"/>
    <property type="match status" value="1"/>
</dbReference>
<dbReference type="PANTHER" id="PTHR36108:SF13">
    <property type="entry name" value="COLOSSIN-B-RELATED"/>
    <property type="match status" value="1"/>
</dbReference>
<dbReference type="Pfam" id="PF00746">
    <property type="entry name" value="Gram_pos_anchor"/>
    <property type="match status" value="1"/>
</dbReference>
<feature type="domain" description="Collagen binding" evidence="10">
    <location>
        <begin position="183"/>
        <end position="312"/>
    </location>
</feature>
<dbReference type="EMBL" id="MIKC01000039">
    <property type="protein sequence ID" value="OEG21550.1"/>
    <property type="molecule type" value="Genomic_DNA"/>
</dbReference>
<organism evidence="13 14">
    <name type="scientific">Enterococcus ureilyticus</name>
    <dbReference type="NCBI Taxonomy" id="1131292"/>
    <lineage>
        <taxon>Bacteria</taxon>
        <taxon>Bacillati</taxon>
        <taxon>Bacillota</taxon>
        <taxon>Bacilli</taxon>
        <taxon>Lactobacillales</taxon>
        <taxon>Enterococcaceae</taxon>
        <taxon>Enterococcus</taxon>
    </lineage>
</organism>
<dbReference type="Gene3D" id="2.60.40.1280">
    <property type="match status" value="1"/>
</dbReference>
<dbReference type="InterPro" id="IPR011252">
    <property type="entry name" value="Fibrogen-bd_dom1"/>
</dbReference>
<gene>
    <name evidence="13" type="ORF">BCR24_06665</name>
</gene>
<comment type="subcellular location">
    <subcellularLocation>
        <location evidence="1">Secreted</location>
        <location evidence="1">Cell wall</location>
        <topology evidence="1">Peptidoglycan-anchor</topology>
    </subcellularLocation>
</comment>
<evidence type="ECO:0000259" key="10">
    <source>
        <dbReference type="Pfam" id="PF05737"/>
    </source>
</evidence>
<evidence type="ECO:0000256" key="8">
    <source>
        <dbReference type="SAM" id="Phobius"/>
    </source>
</evidence>
<feature type="compositionally biased region" description="Basic and acidic residues" evidence="7">
    <location>
        <begin position="529"/>
        <end position="547"/>
    </location>
</feature>
<dbReference type="SUPFAM" id="SSF49401">
    <property type="entry name" value="Bacterial adhesins"/>
    <property type="match status" value="2"/>
</dbReference>
<evidence type="ECO:0000259" key="9">
    <source>
        <dbReference type="Pfam" id="PF00746"/>
    </source>
</evidence>
<dbReference type="PANTHER" id="PTHR36108">
    <property type="entry name" value="COLOSSIN-B-RELATED"/>
    <property type="match status" value="1"/>
</dbReference>